<dbReference type="EMBL" id="ABFX02000006">
    <property type="protein sequence ID" value="EDS18346.1"/>
    <property type="molecule type" value="Genomic_DNA"/>
</dbReference>
<evidence type="ECO:0000256" key="2">
    <source>
        <dbReference type="RuleBase" id="RU362039"/>
    </source>
</evidence>
<evidence type="ECO:0000256" key="1">
    <source>
        <dbReference type="ARBA" id="ARBA00008950"/>
    </source>
</evidence>
<reference evidence="4" key="2">
    <citation type="submission" date="2014-06" db="EMBL/GenBank/DDBJ databases">
        <title>Draft genome sequence of Clostridium ramosum(DSM 1402).</title>
        <authorList>
            <person name="Sudarsanam P."/>
            <person name="Ley R."/>
            <person name="Guruge J."/>
            <person name="Turnbaugh P.J."/>
            <person name="Mahowald M."/>
            <person name="Liep D."/>
            <person name="Gordon J."/>
        </authorList>
    </citation>
    <scope>NUCLEOTIDE SEQUENCE</scope>
    <source>
        <strain evidence="4">DSM 1402</strain>
    </source>
</reference>
<dbReference type="AlphaFoldDB" id="B0N5H8"/>
<keyword evidence="5" id="KW-1185">Reference proteome</keyword>
<feature type="domain" description="Calcineurin-like phosphoesterase" evidence="3">
    <location>
        <begin position="18"/>
        <end position="145"/>
    </location>
</feature>
<dbReference type="InterPro" id="IPR000979">
    <property type="entry name" value="Phosphodiesterase_MJ0936/Vps29"/>
</dbReference>
<dbReference type="Gene3D" id="3.60.21.10">
    <property type="match status" value="1"/>
</dbReference>
<comment type="similarity">
    <text evidence="1 2">Belongs to the metallophosphoesterase superfamily. YfcE family.</text>
</comment>
<dbReference type="EC" id="3.1.4.-" evidence="2"/>
<dbReference type="InterPro" id="IPR029052">
    <property type="entry name" value="Metallo-depent_PP-like"/>
</dbReference>
<sequence>MEDEAFAILGKDEMIMIRVGVIADTHDILKEEVLNELKQCDYIIHAGDIVDIKILERLQTITKVFVVKGNNDKLSLNEEEYFNIGGYSFYLVHQLDTKKDVDFYIYGHSHQLACYQKGRTLYLNPGSCGKKRFSLPLTYIILDLYEDHYEFLVKECSK</sequence>
<dbReference type="eggNOG" id="COG0622">
    <property type="taxonomic scope" value="Bacteria"/>
</dbReference>
<organism evidence="4 5">
    <name type="scientific">Thomasclavelia ramosa DSM 1402</name>
    <dbReference type="NCBI Taxonomy" id="445974"/>
    <lineage>
        <taxon>Bacteria</taxon>
        <taxon>Bacillati</taxon>
        <taxon>Bacillota</taxon>
        <taxon>Erysipelotrichia</taxon>
        <taxon>Erysipelotrichales</taxon>
        <taxon>Coprobacillaceae</taxon>
        <taxon>Thomasclavelia</taxon>
    </lineage>
</organism>
<dbReference type="NCBIfam" id="TIGR00040">
    <property type="entry name" value="yfcE"/>
    <property type="match status" value="1"/>
</dbReference>
<keyword evidence="2" id="KW-0479">Metal-binding</keyword>
<dbReference type="GO" id="GO:0046872">
    <property type="term" value="F:metal ion binding"/>
    <property type="evidence" value="ECO:0007669"/>
    <property type="project" value="UniProtKB-KW"/>
</dbReference>
<accession>B0N5H8</accession>
<evidence type="ECO:0000313" key="5">
    <source>
        <dbReference type="Proteomes" id="UP000005798"/>
    </source>
</evidence>
<comment type="caution">
    <text evidence="4">The sequence shown here is derived from an EMBL/GenBank/DDBJ whole genome shotgun (WGS) entry which is preliminary data.</text>
</comment>
<dbReference type="PANTHER" id="PTHR11124">
    <property type="entry name" value="VACUOLAR SORTING PROTEIN VPS29"/>
    <property type="match status" value="1"/>
</dbReference>
<evidence type="ECO:0000259" key="3">
    <source>
        <dbReference type="Pfam" id="PF12850"/>
    </source>
</evidence>
<proteinExistence type="inferred from homology"/>
<evidence type="ECO:0000313" key="4">
    <source>
        <dbReference type="EMBL" id="EDS18346.1"/>
    </source>
</evidence>
<gene>
    <name evidence="4" type="ORF">CLORAM_01892</name>
</gene>
<protein>
    <recommendedName>
        <fullName evidence="2">Phosphoesterase</fullName>
        <ecNumber evidence="2">3.1.4.-</ecNumber>
    </recommendedName>
</protein>
<dbReference type="SUPFAM" id="SSF56300">
    <property type="entry name" value="Metallo-dependent phosphatases"/>
    <property type="match status" value="1"/>
</dbReference>
<dbReference type="Proteomes" id="UP000005798">
    <property type="component" value="Unassembled WGS sequence"/>
</dbReference>
<comment type="cofactor">
    <cofactor evidence="2">
        <name>a divalent metal cation</name>
        <dbReference type="ChEBI" id="CHEBI:60240"/>
    </cofactor>
</comment>
<dbReference type="HOGENOM" id="CLU_063749_3_2_9"/>
<dbReference type="Pfam" id="PF12850">
    <property type="entry name" value="Metallophos_2"/>
    <property type="match status" value="1"/>
</dbReference>
<reference evidence="4" key="1">
    <citation type="submission" date="2007-11" db="EMBL/GenBank/DDBJ databases">
        <authorList>
            <person name="Fulton L."/>
            <person name="Clifton S."/>
            <person name="Fulton B."/>
            <person name="Xu J."/>
            <person name="Minx P."/>
            <person name="Pepin K.H."/>
            <person name="Johnson M."/>
            <person name="Thiruvilangam P."/>
            <person name="Bhonagiri V."/>
            <person name="Nash W.E."/>
            <person name="Mardis E.R."/>
            <person name="Wilson R.K."/>
        </authorList>
    </citation>
    <scope>NUCLEOTIDE SEQUENCE [LARGE SCALE GENOMIC DNA]</scope>
    <source>
        <strain evidence="4">DSM 1402</strain>
    </source>
</reference>
<name>B0N5H8_9FIRM</name>
<keyword evidence="4" id="KW-0378">Hydrolase</keyword>
<dbReference type="InterPro" id="IPR024654">
    <property type="entry name" value="Calcineurin-like_PHP_lpxH"/>
</dbReference>
<dbReference type="GO" id="GO:0016787">
    <property type="term" value="F:hydrolase activity"/>
    <property type="evidence" value="ECO:0007669"/>
    <property type="project" value="UniProtKB-UniRule"/>
</dbReference>